<name>A0A0A2X9X3_9PAST</name>
<evidence type="ECO:0000313" key="2">
    <source>
        <dbReference type="Proteomes" id="UP000030526"/>
    </source>
</evidence>
<accession>A0A0A2X9X3</accession>
<evidence type="ECO:0000313" key="1">
    <source>
        <dbReference type="EMBL" id="KGQ29171.1"/>
    </source>
</evidence>
<evidence type="ECO:0008006" key="3">
    <source>
        <dbReference type="Google" id="ProtNLM"/>
    </source>
</evidence>
<dbReference type="Proteomes" id="UP000030526">
    <property type="component" value="Unassembled WGS sequence"/>
</dbReference>
<sequence>MSDIALTWRDGHGDLVVINDELMLDDSLTTAIIISLFTDLRVDGERGWWGDSFNEDNHQTGSKLWLLNREKQLQSVLDDAQTYATQALEWLITDKQVKTYQVIASNPQSSVLLLTIIVTLLDGSEEQFTFTTRWSV</sequence>
<protein>
    <recommendedName>
        <fullName evidence="3">Phage protein GP46</fullName>
    </recommendedName>
</protein>
<dbReference type="Pfam" id="PF07409">
    <property type="entry name" value="GP46"/>
    <property type="match status" value="1"/>
</dbReference>
<reference evidence="1 2" key="1">
    <citation type="submission" date="2014-08" db="EMBL/GenBank/DDBJ databases">
        <title>Chaperone-usher fimbriae in a diverse selection of Gallibacterium genomes.</title>
        <authorList>
            <person name="Kudirkiene E."/>
            <person name="Bager R.J."/>
            <person name="Johnson T.J."/>
            <person name="Bojesen A.M."/>
        </authorList>
    </citation>
    <scope>NUCLEOTIDE SEQUENCE [LARGE SCALE GENOMIC DNA]</scope>
    <source>
        <strain evidence="1 2">20558/3kl.</strain>
    </source>
</reference>
<dbReference type="InterPro" id="IPR010877">
    <property type="entry name" value="Phage_Mu_Gp46"/>
</dbReference>
<comment type="caution">
    <text evidence="1">The sequence shown here is derived from an EMBL/GenBank/DDBJ whole genome shotgun (WGS) entry which is preliminary data.</text>
</comment>
<dbReference type="AlphaFoldDB" id="A0A0A2X9X3"/>
<proteinExistence type="predicted"/>
<gene>
    <name evidence="1" type="ORF">JP32_11610</name>
</gene>
<organism evidence="1 2">
    <name type="scientific">Gallibacterium anatis</name>
    <dbReference type="NCBI Taxonomy" id="750"/>
    <lineage>
        <taxon>Bacteria</taxon>
        <taxon>Pseudomonadati</taxon>
        <taxon>Pseudomonadota</taxon>
        <taxon>Gammaproteobacteria</taxon>
        <taxon>Pasteurellales</taxon>
        <taxon>Pasteurellaceae</taxon>
        <taxon>Gallibacterium</taxon>
    </lineage>
</organism>
<dbReference type="EMBL" id="JPXS01000077">
    <property type="protein sequence ID" value="KGQ29171.1"/>
    <property type="molecule type" value="Genomic_DNA"/>
</dbReference>